<evidence type="ECO:0000256" key="7">
    <source>
        <dbReference type="RuleBase" id="RU365071"/>
    </source>
</evidence>
<dbReference type="EMBL" id="JAHUZN010000005">
    <property type="protein sequence ID" value="KAG8495252.1"/>
    <property type="molecule type" value="Genomic_DNA"/>
</dbReference>
<dbReference type="Pfam" id="PF08743">
    <property type="entry name" value="Nse4_C"/>
    <property type="match status" value="1"/>
</dbReference>
<feature type="domain" description="Non-structural maintenance of chromosome element 4 C-terminal" evidence="9">
    <location>
        <begin position="237"/>
        <end position="317"/>
    </location>
</feature>
<feature type="region of interest" description="Disordered" evidence="8">
    <location>
        <begin position="353"/>
        <end position="408"/>
    </location>
</feature>
<feature type="compositionally biased region" description="Basic residues" evidence="8">
    <location>
        <begin position="189"/>
        <end position="198"/>
    </location>
</feature>
<dbReference type="OrthoDB" id="361242at2759"/>
<comment type="subcellular location">
    <subcellularLocation>
        <location evidence="1 7">Nucleus</location>
    </subcellularLocation>
</comment>
<sequence>MRRNVKKEKQTDKGDAAAEPVRAKVAGVARDESADVESNQPNREEDATDRRVLRSKYLAVMTKINDARDELSNVDSNKFNIIINEVDNLHQQVSKPREQVADAEALLDLANTLATSVKSISCEGISLADFVNCLIREFGKSTRSLETQENEQISIDWKEIGVAVSPFFRTCKGICTMLGPMSNELKQRKPMVTRKRAVRPTDTTRPDEVDETGAEEKTDTDRNMAVMFEILRRKRQVKLESLILNRSSFAQTVENLFALSFLVKDGRAEIVVNGSAPKNAPAASSIASGEAAYSHFVFRFDFKDWKLLMNVVPVGEEQMPHREGNGEIVMMNAVPVGEELMPHREDSHLTLSQAEPAANSSGASTTTPIRKLSRNRGLILQESIVDDSPEPDDANKGPGIRRCRRKLN</sequence>
<evidence type="ECO:0000256" key="6">
    <source>
        <dbReference type="ARBA" id="ARBA00023242"/>
    </source>
</evidence>
<feature type="compositionally biased region" description="Polar residues" evidence="8">
    <location>
        <begin position="353"/>
        <end position="368"/>
    </location>
</feature>
<dbReference type="GO" id="GO:0006310">
    <property type="term" value="P:DNA recombination"/>
    <property type="evidence" value="ECO:0007669"/>
    <property type="project" value="UniProtKB-UniRule"/>
</dbReference>
<dbReference type="AlphaFoldDB" id="A0A8J5ZCC9"/>
<dbReference type="PANTHER" id="PTHR16140">
    <property type="entry name" value="NON-STRUCTURAL MAINTENANCE OF CHROMOSOMES ELEMENT 4"/>
    <property type="match status" value="1"/>
</dbReference>
<keyword evidence="4 7" id="KW-0233">DNA recombination</keyword>
<evidence type="ECO:0000256" key="2">
    <source>
        <dbReference type="ARBA" id="ARBA00008997"/>
    </source>
</evidence>
<organism evidence="10 11">
    <name type="scientific">Gossypium anomalum</name>
    <dbReference type="NCBI Taxonomy" id="47600"/>
    <lineage>
        <taxon>Eukaryota</taxon>
        <taxon>Viridiplantae</taxon>
        <taxon>Streptophyta</taxon>
        <taxon>Embryophyta</taxon>
        <taxon>Tracheophyta</taxon>
        <taxon>Spermatophyta</taxon>
        <taxon>Magnoliopsida</taxon>
        <taxon>eudicotyledons</taxon>
        <taxon>Gunneridae</taxon>
        <taxon>Pentapetalae</taxon>
        <taxon>rosids</taxon>
        <taxon>malvids</taxon>
        <taxon>Malvales</taxon>
        <taxon>Malvaceae</taxon>
        <taxon>Malvoideae</taxon>
        <taxon>Gossypium</taxon>
    </lineage>
</organism>
<reference evidence="10 11" key="1">
    <citation type="journal article" date="2021" name="bioRxiv">
        <title>The Gossypium anomalum genome as a resource for cotton improvement and evolutionary analysis of hybrid incompatibility.</title>
        <authorList>
            <person name="Grover C.E."/>
            <person name="Yuan D."/>
            <person name="Arick M.A."/>
            <person name="Miller E.R."/>
            <person name="Hu G."/>
            <person name="Peterson D.G."/>
            <person name="Wendel J.F."/>
            <person name="Udall J.A."/>
        </authorList>
    </citation>
    <scope>NUCLEOTIDE SEQUENCE [LARGE SCALE GENOMIC DNA]</scope>
    <source>
        <strain evidence="10">JFW-Udall</strain>
        <tissue evidence="10">Leaf</tissue>
    </source>
</reference>
<evidence type="ECO:0000256" key="1">
    <source>
        <dbReference type="ARBA" id="ARBA00004123"/>
    </source>
</evidence>
<evidence type="ECO:0000313" key="11">
    <source>
        <dbReference type="Proteomes" id="UP000701853"/>
    </source>
</evidence>
<keyword evidence="5 7" id="KW-0234">DNA repair</keyword>
<dbReference type="InterPro" id="IPR027786">
    <property type="entry name" value="Nse4/EID"/>
</dbReference>
<evidence type="ECO:0000313" key="10">
    <source>
        <dbReference type="EMBL" id="KAG8495252.1"/>
    </source>
</evidence>
<feature type="compositionally biased region" description="Basic residues" evidence="8">
    <location>
        <begin position="399"/>
        <end position="408"/>
    </location>
</feature>
<dbReference type="PANTHER" id="PTHR16140:SF18">
    <property type="entry name" value="NON-STRUCTURAL MAINTENANCE OF CHROMOSOMES ELEMENT 4"/>
    <property type="match status" value="1"/>
</dbReference>
<evidence type="ECO:0000256" key="8">
    <source>
        <dbReference type="SAM" id="MobiDB-lite"/>
    </source>
</evidence>
<protein>
    <recommendedName>
        <fullName evidence="7">Non-structural maintenance of chromosomes element 4</fullName>
    </recommendedName>
</protein>
<dbReference type="Proteomes" id="UP000701853">
    <property type="component" value="Chromosome 5"/>
</dbReference>
<evidence type="ECO:0000256" key="3">
    <source>
        <dbReference type="ARBA" id="ARBA00022763"/>
    </source>
</evidence>
<dbReference type="GO" id="GO:0005634">
    <property type="term" value="C:nucleus"/>
    <property type="evidence" value="ECO:0007669"/>
    <property type="project" value="UniProtKB-SubCell"/>
</dbReference>
<feature type="compositionally biased region" description="Basic and acidic residues" evidence="8">
    <location>
        <begin position="7"/>
        <end position="16"/>
    </location>
</feature>
<dbReference type="GO" id="GO:0030915">
    <property type="term" value="C:Smc5-Smc6 complex"/>
    <property type="evidence" value="ECO:0007669"/>
    <property type="project" value="UniProtKB-UniRule"/>
</dbReference>
<dbReference type="GO" id="GO:0006281">
    <property type="term" value="P:DNA repair"/>
    <property type="evidence" value="ECO:0007669"/>
    <property type="project" value="UniProtKB-UniRule"/>
</dbReference>
<comment type="caution">
    <text evidence="10">The sequence shown here is derived from an EMBL/GenBank/DDBJ whole genome shotgun (WGS) entry which is preliminary data.</text>
</comment>
<feature type="region of interest" description="Disordered" evidence="8">
    <location>
        <begin position="1"/>
        <end position="49"/>
    </location>
</feature>
<keyword evidence="3 7" id="KW-0227">DNA damage</keyword>
<evidence type="ECO:0000256" key="4">
    <source>
        <dbReference type="ARBA" id="ARBA00023172"/>
    </source>
</evidence>
<evidence type="ECO:0000259" key="9">
    <source>
        <dbReference type="Pfam" id="PF08743"/>
    </source>
</evidence>
<keyword evidence="6 7" id="KW-0539">Nucleus</keyword>
<comment type="subunit">
    <text evidence="7">Component of the SMC5-SMC6 complex.</text>
</comment>
<gene>
    <name evidence="10" type="ORF">CXB51_012901</name>
</gene>
<proteinExistence type="inferred from homology"/>
<comment type="function">
    <text evidence="7">Component of the SMC5-SMC6 complex, that promotes sister chromatid alignment after DNA damage and facilitates double-stranded DNA breaks (DSBs) repair via homologous recombination between sister chromatids.</text>
</comment>
<comment type="similarity">
    <text evidence="2 7">Belongs to the NSE4 family.</text>
</comment>
<keyword evidence="11" id="KW-1185">Reference proteome</keyword>
<evidence type="ECO:0000256" key="5">
    <source>
        <dbReference type="ARBA" id="ARBA00023204"/>
    </source>
</evidence>
<feature type="region of interest" description="Disordered" evidence="8">
    <location>
        <begin position="189"/>
        <end position="218"/>
    </location>
</feature>
<dbReference type="InterPro" id="IPR014854">
    <property type="entry name" value="Nse4_C"/>
</dbReference>
<accession>A0A8J5ZCC9</accession>
<name>A0A8J5ZCC9_9ROSI</name>